<evidence type="ECO:0000313" key="1">
    <source>
        <dbReference type="EMBL" id="MFC0710670.1"/>
    </source>
</evidence>
<dbReference type="RefSeq" id="WP_376946996.1">
    <property type="nucleotide sequence ID" value="NZ_CP171449.1"/>
</dbReference>
<accession>A0ABV6SQT3</accession>
<proteinExistence type="predicted"/>
<sequence length="75" mass="8338">MALSENPVKHFKSVGFVNIDLLGAGADRQWASYPQWEGVAFSGTHGQPVQGFYLSAFETEVQPTTPLKGRPVWRF</sequence>
<name>A0ABV6SQT3_AZOPA</name>
<protein>
    <submittedName>
        <fullName evidence="1">Uncharacterized protein</fullName>
    </submittedName>
</protein>
<evidence type="ECO:0000313" key="2">
    <source>
        <dbReference type="Proteomes" id="UP001589891"/>
    </source>
</evidence>
<comment type="caution">
    <text evidence="1">The sequence shown here is derived from an EMBL/GenBank/DDBJ whole genome shotgun (WGS) entry which is preliminary data.</text>
</comment>
<gene>
    <name evidence="1" type="ORF">ACFFGX_14305</name>
</gene>
<reference evidence="1 2" key="1">
    <citation type="submission" date="2024-09" db="EMBL/GenBank/DDBJ databases">
        <authorList>
            <person name="Sun Q."/>
            <person name="Mori K."/>
        </authorList>
    </citation>
    <scope>NUCLEOTIDE SEQUENCE [LARGE SCALE GENOMIC DNA]</scope>
    <source>
        <strain evidence="1 2">NCAIM B.01794</strain>
    </source>
</reference>
<organism evidence="1 2">
    <name type="scientific">Azorhizophilus paspali</name>
    <name type="common">Azotobacter paspali</name>
    <dbReference type="NCBI Taxonomy" id="69963"/>
    <lineage>
        <taxon>Bacteria</taxon>
        <taxon>Pseudomonadati</taxon>
        <taxon>Pseudomonadota</taxon>
        <taxon>Gammaproteobacteria</taxon>
        <taxon>Pseudomonadales</taxon>
        <taxon>Pseudomonadaceae</taxon>
        <taxon>Azorhizophilus</taxon>
    </lineage>
</organism>
<dbReference type="Proteomes" id="UP001589891">
    <property type="component" value="Unassembled WGS sequence"/>
</dbReference>
<dbReference type="EMBL" id="JBHLSS010000090">
    <property type="protein sequence ID" value="MFC0710670.1"/>
    <property type="molecule type" value="Genomic_DNA"/>
</dbReference>
<keyword evidence="2" id="KW-1185">Reference proteome</keyword>